<gene>
    <name evidence="2" type="ORF">EJ05DRAFT_538822</name>
</gene>
<name>A0A6A6W476_9PEZI</name>
<feature type="transmembrane region" description="Helical" evidence="1">
    <location>
        <begin position="80"/>
        <end position="103"/>
    </location>
</feature>
<dbReference type="Proteomes" id="UP000799437">
    <property type="component" value="Unassembled WGS sequence"/>
</dbReference>
<feature type="transmembrane region" description="Helical" evidence="1">
    <location>
        <begin position="153"/>
        <end position="173"/>
    </location>
</feature>
<evidence type="ECO:0000313" key="3">
    <source>
        <dbReference type="Proteomes" id="UP000799437"/>
    </source>
</evidence>
<dbReference type="RefSeq" id="XP_033600123.1">
    <property type="nucleotide sequence ID" value="XM_033749482.1"/>
</dbReference>
<sequence>MTRRIVYGVGLWVVVAATALTLASIIEPRWLSYRPEGNSIRFSYGLHRKCSTIKGTCEPFPEFADCQLDQRQFCSIWRSVGFLMSFSVIIELATLVAYIVVLAGGKQKRDQGWKVTASLLGFSALVQLIAMALVAYVFDSDARFFDGWELDASWILCTVSWAILGLSGVGLVASAKFLKEEGDYELIPN</sequence>
<dbReference type="Gene3D" id="1.20.140.150">
    <property type="match status" value="1"/>
</dbReference>
<organism evidence="2 3">
    <name type="scientific">Pseudovirgaria hyperparasitica</name>
    <dbReference type="NCBI Taxonomy" id="470096"/>
    <lineage>
        <taxon>Eukaryota</taxon>
        <taxon>Fungi</taxon>
        <taxon>Dikarya</taxon>
        <taxon>Ascomycota</taxon>
        <taxon>Pezizomycotina</taxon>
        <taxon>Dothideomycetes</taxon>
        <taxon>Dothideomycetes incertae sedis</taxon>
        <taxon>Acrospermales</taxon>
        <taxon>Acrospermaceae</taxon>
        <taxon>Pseudovirgaria</taxon>
    </lineage>
</organism>
<dbReference type="GeneID" id="54490536"/>
<dbReference type="EMBL" id="ML996573">
    <property type="protein sequence ID" value="KAF2757672.1"/>
    <property type="molecule type" value="Genomic_DNA"/>
</dbReference>
<dbReference type="OrthoDB" id="61370at2759"/>
<accession>A0A6A6W476</accession>
<keyword evidence="3" id="KW-1185">Reference proteome</keyword>
<keyword evidence="1" id="KW-0472">Membrane</keyword>
<reference evidence="2" key="1">
    <citation type="journal article" date="2020" name="Stud. Mycol.">
        <title>101 Dothideomycetes genomes: a test case for predicting lifestyles and emergence of pathogens.</title>
        <authorList>
            <person name="Haridas S."/>
            <person name="Albert R."/>
            <person name="Binder M."/>
            <person name="Bloem J."/>
            <person name="Labutti K."/>
            <person name="Salamov A."/>
            <person name="Andreopoulos B."/>
            <person name="Baker S."/>
            <person name="Barry K."/>
            <person name="Bills G."/>
            <person name="Bluhm B."/>
            <person name="Cannon C."/>
            <person name="Castanera R."/>
            <person name="Culley D."/>
            <person name="Daum C."/>
            <person name="Ezra D."/>
            <person name="Gonzalez J."/>
            <person name="Henrissat B."/>
            <person name="Kuo A."/>
            <person name="Liang C."/>
            <person name="Lipzen A."/>
            <person name="Lutzoni F."/>
            <person name="Magnuson J."/>
            <person name="Mondo S."/>
            <person name="Nolan M."/>
            <person name="Ohm R."/>
            <person name="Pangilinan J."/>
            <person name="Park H.-J."/>
            <person name="Ramirez L."/>
            <person name="Alfaro M."/>
            <person name="Sun H."/>
            <person name="Tritt A."/>
            <person name="Yoshinaga Y."/>
            <person name="Zwiers L.-H."/>
            <person name="Turgeon B."/>
            <person name="Goodwin S."/>
            <person name="Spatafora J."/>
            <person name="Crous P."/>
            <person name="Grigoriev I."/>
        </authorList>
    </citation>
    <scope>NUCLEOTIDE SEQUENCE</scope>
    <source>
        <strain evidence="2">CBS 121739</strain>
    </source>
</reference>
<feature type="transmembrane region" description="Helical" evidence="1">
    <location>
        <begin position="5"/>
        <end position="26"/>
    </location>
</feature>
<protein>
    <submittedName>
        <fullName evidence="2">Uncharacterized protein</fullName>
    </submittedName>
</protein>
<dbReference type="AlphaFoldDB" id="A0A6A6W476"/>
<keyword evidence="1" id="KW-0812">Transmembrane</keyword>
<evidence type="ECO:0000256" key="1">
    <source>
        <dbReference type="SAM" id="Phobius"/>
    </source>
</evidence>
<feature type="transmembrane region" description="Helical" evidence="1">
    <location>
        <begin position="115"/>
        <end position="138"/>
    </location>
</feature>
<evidence type="ECO:0000313" key="2">
    <source>
        <dbReference type="EMBL" id="KAF2757672.1"/>
    </source>
</evidence>
<keyword evidence="1" id="KW-1133">Transmembrane helix</keyword>
<proteinExistence type="predicted"/>